<feature type="domain" description="CBM21" evidence="1">
    <location>
        <begin position="69"/>
        <end position="178"/>
    </location>
</feature>
<dbReference type="EMBL" id="JBFDAA010000009">
    <property type="protein sequence ID" value="KAL1129258.1"/>
    <property type="molecule type" value="Genomic_DNA"/>
</dbReference>
<dbReference type="Proteomes" id="UP001558652">
    <property type="component" value="Unassembled WGS sequence"/>
</dbReference>
<dbReference type="InterPro" id="IPR038175">
    <property type="entry name" value="CBM21_dom_sf"/>
</dbReference>
<evidence type="ECO:0000313" key="3">
    <source>
        <dbReference type="Proteomes" id="UP001558652"/>
    </source>
</evidence>
<organism evidence="2 3">
    <name type="scientific">Ranatra chinensis</name>
    <dbReference type="NCBI Taxonomy" id="642074"/>
    <lineage>
        <taxon>Eukaryota</taxon>
        <taxon>Metazoa</taxon>
        <taxon>Ecdysozoa</taxon>
        <taxon>Arthropoda</taxon>
        <taxon>Hexapoda</taxon>
        <taxon>Insecta</taxon>
        <taxon>Pterygota</taxon>
        <taxon>Neoptera</taxon>
        <taxon>Paraneoptera</taxon>
        <taxon>Hemiptera</taxon>
        <taxon>Heteroptera</taxon>
        <taxon>Panheteroptera</taxon>
        <taxon>Nepomorpha</taxon>
        <taxon>Nepidae</taxon>
        <taxon>Ranatrinae</taxon>
        <taxon>Ranatra</taxon>
    </lineage>
</organism>
<dbReference type="PROSITE" id="PS51159">
    <property type="entry name" value="CBM21"/>
    <property type="match status" value="1"/>
</dbReference>
<dbReference type="PANTHER" id="PTHR12307:SF36">
    <property type="entry name" value="GLYCOGEN-BINDING SUBUNIT 76A"/>
    <property type="match status" value="1"/>
</dbReference>
<dbReference type="Pfam" id="PF03370">
    <property type="entry name" value="CBM_21"/>
    <property type="match status" value="1"/>
</dbReference>
<evidence type="ECO:0000259" key="1">
    <source>
        <dbReference type="PROSITE" id="PS51159"/>
    </source>
</evidence>
<comment type="caution">
    <text evidence="2">The sequence shown here is derived from an EMBL/GenBank/DDBJ whole genome shotgun (WGS) entry which is preliminary data.</text>
</comment>
<dbReference type="PANTHER" id="PTHR12307">
    <property type="entry name" value="PROTEIN PHOSPHATASE 1 REGULATORY SUBUNIT"/>
    <property type="match status" value="1"/>
</dbReference>
<evidence type="ECO:0000313" key="2">
    <source>
        <dbReference type="EMBL" id="KAL1129258.1"/>
    </source>
</evidence>
<proteinExistence type="predicted"/>
<protein>
    <recommendedName>
        <fullName evidence="1">CBM21 domain-containing protein</fullName>
    </recommendedName>
</protein>
<accession>A0ABD0YD72</accession>
<dbReference type="InterPro" id="IPR050782">
    <property type="entry name" value="PP1_regulatory_subunit_3"/>
</dbReference>
<reference evidence="2 3" key="1">
    <citation type="submission" date="2024-07" db="EMBL/GenBank/DDBJ databases">
        <title>Chromosome-level genome assembly of the water stick insect Ranatra chinensis (Heteroptera: Nepidae).</title>
        <authorList>
            <person name="Liu X."/>
        </authorList>
    </citation>
    <scope>NUCLEOTIDE SEQUENCE [LARGE SCALE GENOMIC DNA]</scope>
    <source>
        <strain evidence="2">Cailab_2021Rc</strain>
        <tissue evidence="2">Muscle</tissue>
    </source>
</reference>
<name>A0ABD0YD72_9HEMI</name>
<keyword evidence="3" id="KW-1185">Reference proteome</keyword>
<sequence>MSREKKIVRFADALGLDLADIRTFLDEPPKIPKSAFQDLEGVELSGAAALPERAVVPLFRQPIQQSDFMERLNYCKVCLECASVTDINLFTVTGTVRVVNLAFHKAVWIRYTRDNWKTFVDLPAKYVDNSCDGFSDKFRFVLFAHTLNVGDRLEFAVRFEAGQGVYWDNNRSANYAFQCVPEAPPKPVVSAYLPSSVRLETWGSFY</sequence>
<dbReference type="AlphaFoldDB" id="A0ABD0YD72"/>
<dbReference type="InterPro" id="IPR005036">
    <property type="entry name" value="CBM21_dom"/>
</dbReference>
<gene>
    <name evidence="2" type="ORF">AAG570_013787</name>
</gene>
<dbReference type="Gene3D" id="2.60.40.2440">
    <property type="entry name" value="Carbohydrate binding type-21 domain"/>
    <property type="match status" value="1"/>
</dbReference>